<dbReference type="InterPro" id="IPR031160">
    <property type="entry name" value="F_BAR_dom"/>
</dbReference>
<sequence length="1106" mass="122272">MDGARQVPNCACSWGYEKQFSEHKQAVNVTQNVINIVQEKSELHSTYSRGLFRLGIRLRDVLGSTPGGTVHTAWLKVVSSLEAEAKMHQTFASVLLEELVRPWNQLFEELTKARKPLKAQVEKVTDNLLTLCTGELKAKKKLYAAYRTCERSWYTYAQSTHTPPKMNTIIALGDNINSSSNNDNENNGGIDISKADHVRHASLSNGSCRSTSLASPDHSLSPTNSVLSSHSFRSVSRDSSADLHRNSSTLRSRQTTLGRSRSERAATLPSPTSTTKSVDSSTSKVSSLVEKSRSACYASLCEYYKATMAAEEARVEWHTVLLKCLQDQRNLERQRLEMLVKGITVYRRLMDDIIPAVKASANDLAEAVRFADPSVDLQNFRRRSQLDQSDSALSSVNSHSSPNRLELSDIDSKDKQSTSFTAVGRSQQRLLDVPGEIHLRPKNGNPSKNSTDSNPILNVPDDAACDKPNSSCQSANDKSRTLSSSMRSSLQGCLTRECLFEQLDLLARDVIKERRTKQGLTNLVQVYSRHPAYADDHTLAEARRRLFVSRVRLNHLTHCRQKIVCSLIHGLSDVNLPSAFPVPRSSYVPSYFPKTPSSPHIYLDSLLKAGFRNLPWDYASSGKQDSITSQSSARWIALPDLDEEKTRCQLSKPLEWPPVSAAEIPNEDLNETLFEWELDKLRQLHVDECDDLMSVYPFGDFGENLEMIDSETFQPTRVPAKSFPSDQEKKKVGPVLSTPSPTSGCSRDIEGSAHSARPSSLAISSGVSRIHQSFNTPSVILPKAQSSLESKHHTSSFSKQNVKLQSTNFTASEKSNGGLRGPLADDDKSIENSTSLCTSSLPITVPCEKVHRPKFFFRRFEKSGEEGNHSSVSADKNPSVVTDSLPSAIRKDLVVVTEPKPLNLATFDEDHLESEAIASPVASDSEVCSVAQKKQKDGTSFSGGSSLFAKLRMTGHRIRRRNSKVESSPHDETSIVISSPIRASVQKASEPVVGKKTAANSKVQGPFGLAITHPPARSVHFGVVESHAITPDGDFSPDKSEWPSTISLHCLGWAKVERGFTARCKDELTLLEGDIVSIYRKDNPFWWYGEVNGVKGRFPVNNVEEF</sequence>
<feature type="region of interest" description="Disordered" evidence="8">
    <location>
        <begin position="386"/>
        <end position="483"/>
    </location>
</feature>
<reference evidence="11" key="1">
    <citation type="submission" date="2024-06" db="EMBL/GenBank/DDBJ databases">
        <authorList>
            <person name="Liu X."/>
            <person name="Lenzi L."/>
            <person name="Haldenby T S."/>
            <person name="Uol C."/>
        </authorList>
    </citation>
    <scope>NUCLEOTIDE SEQUENCE</scope>
</reference>
<dbReference type="GO" id="GO:0005737">
    <property type="term" value="C:cytoplasm"/>
    <property type="evidence" value="ECO:0007669"/>
    <property type="project" value="TreeGrafter"/>
</dbReference>
<dbReference type="Proteomes" id="UP001497525">
    <property type="component" value="Unassembled WGS sequence"/>
</dbReference>
<dbReference type="SUPFAM" id="SSF103657">
    <property type="entry name" value="BAR/IMD domain-like"/>
    <property type="match status" value="1"/>
</dbReference>
<gene>
    <name evidence="11" type="ORF">CDAUBV1_LOCUS17507</name>
</gene>
<dbReference type="PROSITE" id="PS50002">
    <property type="entry name" value="SH3"/>
    <property type="match status" value="1"/>
</dbReference>
<dbReference type="SUPFAM" id="SSF50044">
    <property type="entry name" value="SH3-domain"/>
    <property type="match status" value="1"/>
</dbReference>
<dbReference type="Pfam" id="PF00611">
    <property type="entry name" value="FCH"/>
    <property type="match status" value="1"/>
</dbReference>
<keyword evidence="7" id="KW-0175">Coiled coil</keyword>
<dbReference type="GO" id="GO:0005886">
    <property type="term" value="C:plasma membrane"/>
    <property type="evidence" value="ECO:0007669"/>
    <property type="project" value="TreeGrafter"/>
</dbReference>
<name>A0AAV2TYX5_CALDB</name>
<evidence type="ECO:0000256" key="7">
    <source>
        <dbReference type="PROSITE-ProRule" id="PRU01077"/>
    </source>
</evidence>
<dbReference type="PROSITE" id="PS51741">
    <property type="entry name" value="F_BAR"/>
    <property type="match status" value="1"/>
</dbReference>
<evidence type="ECO:0008006" key="13">
    <source>
        <dbReference type="Google" id="ProtNLM"/>
    </source>
</evidence>
<evidence type="ECO:0000259" key="9">
    <source>
        <dbReference type="PROSITE" id="PS50002"/>
    </source>
</evidence>
<evidence type="ECO:0000256" key="8">
    <source>
        <dbReference type="SAM" id="MobiDB-lite"/>
    </source>
</evidence>
<feature type="compositionally biased region" description="Basic and acidic residues" evidence="8">
    <location>
        <begin position="406"/>
        <end position="416"/>
    </location>
</feature>
<dbReference type="Gene3D" id="1.20.1270.60">
    <property type="entry name" value="Arfaptin homology (AH) domain/BAR domain"/>
    <property type="match status" value="1"/>
</dbReference>
<dbReference type="AlphaFoldDB" id="A0AAV2TYX5"/>
<dbReference type="PANTHER" id="PTHR23065:SF7">
    <property type="entry name" value="NOSTRIN, ISOFORM H"/>
    <property type="match status" value="1"/>
</dbReference>
<evidence type="ECO:0000256" key="6">
    <source>
        <dbReference type="PROSITE-ProRule" id="PRU00192"/>
    </source>
</evidence>
<dbReference type="EMBL" id="CAXLJL010000989">
    <property type="protein sequence ID" value="CAL5142256.1"/>
    <property type="molecule type" value="Genomic_DNA"/>
</dbReference>
<organism evidence="11 12">
    <name type="scientific">Calicophoron daubneyi</name>
    <name type="common">Rumen fluke</name>
    <name type="synonym">Paramphistomum daubneyi</name>
    <dbReference type="NCBI Taxonomy" id="300641"/>
    <lineage>
        <taxon>Eukaryota</taxon>
        <taxon>Metazoa</taxon>
        <taxon>Spiralia</taxon>
        <taxon>Lophotrochozoa</taxon>
        <taxon>Platyhelminthes</taxon>
        <taxon>Trematoda</taxon>
        <taxon>Digenea</taxon>
        <taxon>Plagiorchiida</taxon>
        <taxon>Pronocephalata</taxon>
        <taxon>Paramphistomoidea</taxon>
        <taxon>Paramphistomidae</taxon>
        <taxon>Calicophoron</taxon>
    </lineage>
</organism>
<feature type="domain" description="SH3" evidence="9">
    <location>
        <begin position="1049"/>
        <end position="1106"/>
    </location>
</feature>
<evidence type="ECO:0000313" key="11">
    <source>
        <dbReference type="EMBL" id="CAL5142256.1"/>
    </source>
</evidence>
<feature type="region of interest" description="Disordered" evidence="8">
    <location>
        <begin position="718"/>
        <end position="757"/>
    </location>
</feature>
<feature type="compositionally biased region" description="Low complexity" evidence="8">
    <location>
        <begin position="270"/>
        <end position="284"/>
    </location>
</feature>
<keyword evidence="4" id="KW-0597">Phosphoprotein</keyword>
<feature type="domain" description="F-BAR" evidence="10">
    <location>
        <begin position="1"/>
        <end position="376"/>
    </location>
</feature>
<feature type="compositionally biased region" description="Low complexity" evidence="8">
    <location>
        <begin position="386"/>
        <end position="395"/>
    </location>
</feature>
<evidence type="ECO:0000256" key="4">
    <source>
        <dbReference type="ARBA" id="ARBA00022553"/>
    </source>
</evidence>
<evidence type="ECO:0000256" key="1">
    <source>
        <dbReference type="ARBA" id="ARBA00004245"/>
    </source>
</evidence>
<accession>A0AAV2TYX5</accession>
<dbReference type="GO" id="GO:0043226">
    <property type="term" value="C:organelle"/>
    <property type="evidence" value="ECO:0007669"/>
    <property type="project" value="UniProtKB-ARBA"/>
</dbReference>
<comment type="subcellular location">
    <subcellularLocation>
        <location evidence="1">Cytoplasm</location>
        <location evidence="1">Cytoskeleton</location>
    </subcellularLocation>
</comment>
<comment type="caution">
    <text evidence="11">The sequence shown here is derived from an EMBL/GenBank/DDBJ whole genome shotgun (WGS) entry which is preliminary data.</text>
</comment>
<feature type="compositionally biased region" description="Polar residues" evidence="8">
    <location>
        <begin position="417"/>
        <end position="429"/>
    </location>
</feature>
<feature type="compositionally biased region" description="Low complexity" evidence="8">
    <location>
        <begin position="225"/>
        <end position="234"/>
    </location>
</feature>
<proteinExistence type="predicted"/>
<protein>
    <recommendedName>
        <fullName evidence="13">Nostrin</fullName>
    </recommendedName>
</protein>
<evidence type="ECO:0000256" key="5">
    <source>
        <dbReference type="ARBA" id="ARBA00023212"/>
    </source>
</evidence>
<evidence type="ECO:0000313" key="12">
    <source>
        <dbReference type="Proteomes" id="UP001497525"/>
    </source>
</evidence>
<keyword evidence="3" id="KW-0963">Cytoplasm</keyword>
<feature type="compositionally biased region" description="Basic and acidic residues" evidence="8">
    <location>
        <begin position="235"/>
        <end position="245"/>
    </location>
</feature>
<dbReference type="InterPro" id="IPR001452">
    <property type="entry name" value="SH3_domain"/>
</dbReference>
<feature type="compositionally biased region" description="Polar residues" evidence="8">
    <location>
        <begin position="203"/>
        <end position="224"/>
    </location>
</feature>
<keyword evidence="5" id="KW-0206">Cytoskeleton</keyword>
<feature type="compositionally biased region" description="Polar residues" evidence="8">
    <location>
        <begin position="246"/>
        <end position="259"/>
    </location>
</feature>
<evidence type="ECO:0000259" key="10">
    <source>
        <dbReference type="PROSITE" id="PS51741"/>
    </source>
</evidence>
<dbReference type="InterPro" id="IPR027267">
    <property type="entry name" value="AH/BAR_dom_sf"/>
</dbReference>
<dbReference type="Gene3D" id="2.30.30.40">
    <property type="entry name" value="SH3 Domains"/>
    <property type="match status" value="1"/>
</dbReference>
<feature type="region of interest" description="Disordered" evidence="8">
    <location>
        <begin position="203"/>
        <end position="284"/>
    </location>
</feature>
<dbReference type="InterPro" id="IPR036028">
    <property type="entry name" value="SH3-like_dom_sf"/>
</dbReference>
<evidence type="ECO:0000256" key="2">
    <source>
        <dbReference type="ARBA" id="ARBA00022443"/>
    </source>
</evidence>
<dbReference type="PANTHER" id="PTHR23065">
    <property type="entry name" value="PROLINE-SERINE-THREONINE PHOSPHATASE INTERACTING PROTEIN 1"/>
    <property type="match status" value="1"/>
</dbReference>
<dbReference type="Pfam" id="PF07653">
    <property type="entry name" value="SH3_2"/>
    <property type="match status" value="1"/>
</dbReference>
<dbReference type="SMART" id="SM00326">
    <property type="entry name" value="SH3"/>
    <property type="match status" value="1"/>
</dbReference>
<keyword evidence="2 6" id="KW-0728">SH3 domain</keyword>
<evidence type="ECO:0000256" key="3">
    <source>
        <dbReference type="ARBA" id="ARBA00022490"/>
    </source>
</evidence>
<dbReference type="InterPro" id="IPR001060">
    <property type="entry name" value="FCH_dom"/>
</dbReference>
<feature type="compositionally biased region" description="Polar residues" evidence="8">
    <location>
        <begin position="444"/>
        <end position="456"/>
    </location>
</feature>